<gene>
    <name evidence="3" type="ORF">NLF92_11635</name>
</gene>
<feature type="transmembrane region" description="Helical" evidence="1">
    <location>
        <begin position="21"/>
        <end position="41"/>
    </location>
</feature>
<keyword evidence="4" id="KW-1185">Reference proteome</keyword>
<accession>A0AA42BMG5</accession>
<dbReference type="InterPro" id="IPR049492">
    <property type="entry name" value="BD-FAE-like_dom"/>
</dbReference>
<proteinExistence type="predicted"/>
<dbReference type="RefSeq" id="WP_254102130.1">
    <property type="nucleotide sequence ID" value="NZ_JANATA010000025.1"/>
</dbReference>
<feature type="domain" description="BD-FAE-like" evidence="2">
    <location>
        <begin position="93"/>
        <end position="161"/>
    </location>
</feature>
<evidence type="ECO:0000259" key="2">
    <source>
        <dbReference type="Pfam" id="PF20434"/>
    </source>
</evidence>
<dbReference type="EMBL" id="JANATA010000025">
    <property type="protein sequence ID" value="MCP3429594.1"/>
    <property type="molecule type" value="Genomic_DNA"/>
</dbReference>
<dbReference type="Gene3D" id="3.40.50.1820">
    <property type="entry name" value="alpha/beta hydrolase"/>
    <property type="match status" value="1"/>
</dbReference>
<comment type="caution">
    <text evidence="3">The sequence shown here is derived from an EMBL/GenBank/DDBJ whole genome shotgun (WGS) entry which is preliminary data.</text>
</comment>
<dbReference type="GO" id="GO:0016787">
    <property type="term" value="F:hydrolase activity"/>
    <property type="evidence" value="ECO:0007669"/>
    <property type="project" value="UniProtKB-KW"/>
</dbReference>
<reference evidence="3" key="1">
    <citation type="submission" date="2022-07" db="EMBL/GenBank/DDBJ databases">
        <title>Characterization of the Novel Bacterium Alteromonas immobilis LMIT006 and Alteromonas gregis LMIT007.</title>
        <authorList>
            <person name="Lin X."/>
        </authorList>
    </citation>
    <scope>NUCLEOTIDE SEQUENCE</scope>
    <source>
        <strain evidence="3">LMIT007</strain>
    </source>
</reference>
<keyword evidence="1" id="KW-0472">Membrane</keyword>
<evidence type="ECO:0000313" key="4">
    <source>
        <dbReference type="Proteomes" id="UP001165413"/>
    </source>
</evidence>
<keyword evidence="3" id="KW-0378">Hydrolase</keyword>
<dbReference type="SUPFAM" id="SSF53474">
    <property type="entry name" value="alpha/beta-Hydrolases"/>
    <property type="match status" value="1"/>
</dbReference>
<name>A0AA42BMG5_9ALTE</name>
<protein>
    <submittedName>
        <fullName evidence="3">Alpha/beta hydrolase fold domain-containing protein</fullName>
    </submittedName>
</protein>
<sequence length="333" mass="36468">MLEDTHVLADRNEKVPRQVKLNPFGICVAWLLVLLGSNMLWASESISDKVTAAVELRNVSYQDTQAQFFTEPEETWYYGEDDNQFIHFWAAQPDTSKEDKSPVILIHGGCWLSAFDIRHTFPQATALAKAGHSVYNIEYRRTGATGGGWPTTFFDIKSALGKIRSMLAKAPGKSVSTPNNAPQQHSVIADGRPLTINILGHSAGGHLALLAAAQSADIWPDNWQIHVFGLAAIVDIKDYAKGTNSCQSVTSDFMQGMPVDKPGAYYLANPKEHPFQAPQLASVTLLQGSVDAIVPREQANHVDAKTVLIGNVGHFDWLHGQSVAFSHLLTLLK</sequence>
<keyword evidence="1" id="KW-1133">Transmembrane helix</keyword>
<evidence type="ECO:0000313" key="3">
    <source>
        <dbReference type="EMBL" id="MCP3429594.1"/>
    </source>
</evidence>
<organism evidence="3 4">
    <name type="scientific">Opacimonas viscosa</name>
    <dbReference type="NCBI Taxonomy" id="2961944"/>
    <lineage>
        <taxon>Bacteria</taxon>
        <taxon>Pseudomonadati</taxon>
        <taxon>Pseudomonadota</taxon>
        <taxon>Gammaproteobacteria</taxon>
        <taxon>Alteromonadales</taxon>
        <taxon>Alteromonadaceae</taxon>
        <taxon>Opacimonas</taxon>
    </lineage>
</organism>
<dbReference type="InterPro" id="IPR029058">
    <property type="entry name" value="AB_hydrolase_fold"/>
</dbReference>
<evidence type="ECO:0000256" key="1">
    <source>
        <dbReference type="SAM" id="Phobius"/>
    </source>
</evidence>
<dbReference type="Pfam" id="PF20434">
    <property type="entry name" value="BD-FAE"/>
    <property type="match status" value="1"/>
</dbReference>
<dbReference type="Proteomes" id="UP001165413">
    <property type="component" value="Unassembled WGS sequence"/>
</dbReference>
<dbReference type="AlphaFoldDB" id="A0AA42BMG5"/>
<keyword evidence="1" id="KW-0812">Transmembrane</keyword>